<accession>A0A1Y5F348</accession>
<evidence type="ECO:0000313" key="1">
    <source>
        <dbReference type="EMBL" id="OUR93732.1"/>
    </source>
</evidence>
<gene>
    <name evidence="1" type="ORF">A9Q84_19920</name>
</gene>
<proteinExistence type="predicted"/>
<comment type="caution">
    <text evidence="1">The sequence shown here is derived from an EMBL/GenBank/DDBJ whole genome shotgun (WGS) entry which is preliminary data.</text>
</comment>
<evidence type="ECO:0000313" key="2">
    <source>
        <dbReference type="Proteomes" id="UP000196531"/>
    </source>
</evidence>
<dbReference type="AlphaFoldDB" id="A0A1Y5F348"/>
<name>A0A1Y5F348_9BACT</name>
<protein>
    <submittedName>
        <fullName evidence="1">Uncharacterized protein</fullName>
    </submittedName>
</protein>
<dbReference type="EMBL" id="MAAO01000015">
    <property type="protein sequence ID" value="OUR93732.1"/>
    <property type="molecule type" value="Genomic_DNA"/>
</dbReference>
<sequence length="500" mass="56036">MEIVENNGFAIDEFTYEGTQITMDEMDLADLAPDDEMKETINTVKEQLNRYFTGLDLQKHKFQIDIKGVEFSANWEKLSLDFYKPQIAEGEEPYDVLVYAWLEASDIKIHVDEITARDLNHKFLGDVGVNGLSIEQVDSSEKLRIGLPLKFGKDKDGKFNLLASKPVSNMNDVKFEADFDTPLRLPKIDILINGHKISLNLEEVEKLVREKEPMMLEKIQTSLQDFLENQAPLMITEKANAVLKEGLGEVSQMAPPGAPAGRNVKKFLWALNLEELNFAGDNLHIGLGAVVTDPTRARDVAFPAKLTALKYPNLEKTEVENYDITLALNQGLVNRIVQLSSLRGYFENMDIGDGETIKIVGQPILNMKGKGKGKPATLGLEIEYTVTGWQKIFVKNPIHINFDLNLEFPIDPRSGKIGMKATGVDMSTVFLDKKYIRAFSGKVRKSVRAQISDMQGSIKGMEIADEIPVPSDLGGILLDKKKIEINDAGYMMIYTNYLEL</sequence>
<dbReference type="Proteomes" id="UP000196531">
    <property type="component" value="Unassembled WGS sequence"/>
</dbReference>
<reference evidence="2" key="1">
    <citation type="journal article" date="2017" name="Proc. Natl. Acad. Sci. U.S.A.">
        <title>Simulation of Deepwater Horizon oil plume reveals substrate specialization within a complex community of hydrocarbon-degraders.</title>
        <authorList>
            <person name="Hu P."/>
            <person name="Dubinsky E.A."/>
            <person name="Probst A.J."/>
            <person name="Wang J."/>
            <person name="Sieber C.M.K."/>
            <person name="Tom L.M."/>
            <person name="Gardinali P."/>
            <person name="Banfield J.F."/>
            <person name="Atlas R.M."/>
            <person name="Andersen G.L."/>
        </authorList>
    </citation>
    <scope>NUCLEOTIDE SEQUENCE [LARGE SCALE GENOMIC DNA]</scope>
</reference>
<organism evidence="1 2">
    <name type="scientific">Halobacteriovorax marinus</name>
    <dbReference type="NCBI Taxonomy" id="97084"/>
    <lineage>
        <taxon>Bacteria</taxon>
        <taxon>Pseudomonadati</taxon>
        <taxon>Bdellovibrionota</taxon>
        <taxon>Bacteriovoracia</taxon>
        <taxon>Bacteriovoracales</taxon>
        <taxon>Halobacteriovoraceae</taxon>
        <taxon>Halobacteriovorax</taxon>
    </lineage>
</organism>